<dbReference type="PANTHER" id="PTHR42928">
    <property type="entry name" value="TRICARBOXYLATE-BINDING PROTEIN"/>
    <property type="match status" value="1"/>
</dbReference>
<evidence type="ECO:0000313" key="4">
    <source>
        <dbReference type="Proteomes" id="UP000239990"/>
    </source>
</evidence>
<dbReference type="Gene3D" id="3.40.190.10">
    <property type="entry name" value="Periplasmic binding protein-like II"/>
    <property type="match status" value="1"/>
</dbReference>
<name>A0A2S5GRW5_9BURK</name>
<dbReference type="Pfam" id="PF03401">
    <property type="entry name" value="TctC"/>
    <property type="match status" value="1"/>
</dbReference>
<proteinExistence type="inferred from homology"/>
<comment type="caution">
    <text evidence="3">The sequence shown here is derived from an EMBL/GenBank/DDBJ whole genome shotgun (WGS) entry which is preliminary data.</text>
</comment>
<evidence type="ECO:0000313" key="3">
    <source>
        <dbReference type="EMBL" id="PPA75678.1"/>
    </source>
</evidence>
<protein>
    <submittedName>
        <fullName evidence="3">Tripartite tricarboxylate transporter substrate binding protein</fullName>
    </submittedName>
</protein>
<keyword evidence="2" id="KW-0732">Signal</keyword>
<feature type="chain" id="PRO_5015391945" evidence="2">
    <location>
        <begin position="28"/>
        <end position="330"/>
    </location>
</feature>
<comment type="similarity">
    <text evidence="1">Belongs to the UPF0065 (bug) family.</text>
</comment>
<dbReference type="Proteomes" id="UP000239990">
    <property type="component" value="Unassembled WGS sequence"/>
</dbReference>
<dbReference type="InterPro" id="IPR005064">
    <property type="entry name" value="BUG"/>
</dbReference>
<dbReference type="PANTHER" id="PTHR42928:SF5">
    <property type="entry name" value="BLR1237 PROTEIN"/>
    <property type="match status" value="1"/>
</dbReference>
<dbReference type="RefSeq" id="WP_104143775.1">
    <property type="nucleotide sequence ID" value="NZ_PREU01000005.1"/>
</dbReference>
<evidence type="ECO:0000256" key="1">
    <source>
        <dbReference type="ARBA" id="ARBA00006987"/>
    </source>
</evidence>
<dbReference type="AlphaFoldDB" id="A0A2S5GRW5"/>
<dbReference type="CDD" id="cd13578">
    <property type="entry name" value="PBP2_Bug27"/>
    <property type="match status" value="1"/>
</dbReference>
<dbReference type="SUPFAM" id="SSF53850">
    <property type="entry name" value="Periplasmic binding protein-like II"/>
    <property type="match status" value="1"/>
</dbReference>
<reference evidence="3 4" key="1">
    <citation type="submission" date="2018-02" db="EMBL/GenBank/DDBJ databases">
        <title>Draft Genome of Achromobacter spanius stain 6.</title>
        <authorList>
            <person name="Gunasekera T.S."/>
            <person name="Radwan O."/>
            <person name="Ruiz O.N."/>
        </authorList>
    </citation>
    <scope>NUCLEOTIDE SEQUENCE [LARGE SCALE GENOMIC DNA]</scope>
    <source>
        <strain evidence="3 4">6</strain>
    </source>
</reference>
<dbReference type="InterPro" id="IPR042100">
    <property type="entry name" value="Bug_dom1"/>
</dbReference>
<sequence length="330" mass="34758">MRHPTLVRRLCALSSCFLMLGFATARADDSYPNRPITVVVPFAAGGGADVVARLIAAKLPAHLGGQTVIVDNKPGASGNIGANQVARGTPDGYTFLLTNSTLTINAALTMRGTPDVKKNLAPISLLVSAPVALGVNPAIAANNVPELVSYIRQNSTKLSYSSCGNGTPQHFAGESFKRMAQLDLVHVPYKGCAPAINDGLGNQVPILMSTIPNLAPHAQAGKLRLIAVASKNRASFLPDVPAIAETAPFGELDISVWFGLFAPQGLPAAVKEKFQDAVVATMADPAVRKEFHERYYETSETGGAAMARQLDSDIELYGAVARKANISLDQ</sequence>
<evidence type="ECO:0000256" key="2">
    <source>
        <dbReference type="SAM" id="SignalP"/>
    </source>
</evidence>
<organism evidence="3 4">
    <name type="scientific">Achromobacter spanius</name>
    <dbReference type="NCBI Taxonomy" id="217203"/>
    <lineage>
        <taxon>Bacteria</taxon>
        <taxon>Pseudomonadati</taxon>
        <taxon>Pseudomonadota</taxon>
        <taxon>Betaproteobacteria</taxon>
        <taxon>Burkholderiales</taxon>
        <taxon>Alcaligenaceae</taxon>
        <taxon>Achromobacter</taxon>
    </lineage>
</organism>
<dbReference type="OrthoDB" id="8886464at2"/>
<dbReference type="Gene3D" id="3.40.190.150">
    <property type="entry name" value="Bordetella uptake gene, domain 1"/>
    <property type="match status" value="1"/>
</dbReference>
<dbReference type="PIRSF" id="PIRSF017082">
    <property type="entry name" value="YflP"/>
    <property type="match status" value="1"/>
</dbReference>
<gene>
    <name evidence="3" type="ORF">C4E15_12825</name>
</gene>
<accession>A0A2S5GRW5</accession>
<feature type="signal peptide" evidence="2">
    <location>
        <begin position="1"/>
        <end position="27"/>
    </location>
</feature>
<dbReference type="EMBL" id="PREU01000005">
    <property type="protein sequence ID" value="PPA75678.1"/>
    <property type="molecule type" value="Genomic_DNA"/>
</dbReference>